<keyword evidence="6" id="KW-0812">Transmembrane</keyword>
<keyword evidence="8" id="KW-1185">Reference proteome</keyword>
<dbReference type="RefSeq" id="XP_016257314.1">
    <property type="nucleotide sequence ID" value="XM_016412300.1"/>
</dbReference>
<dbReference type="OrthoDB" id="74360at2759"/>
<evidence type="ECO:0000256" key="2">
    <source>
        <dbReference type="ARBA" id="ARBA00010139"/>
    </source>
</evidence>
<dbReference type="PANTHER" id="PTHR42877">
    <property type="entry name" value="L-ORNITHINE N(5)-MONOOXYGENASE-RELATED"/>
    <property type="match status" value="1"/>
</dbReference>
<evidence type="ECO:0000256" key="4">
    <source>
        <dbReference type="ARBA" id="ARBA00022827"/>
    </source>
</evidence>
<organism evidence="7 8">
    <name type="scientific">Exophiala oligosperma</name>
    <dbReference type="NCBI Taxonomy" id="215243"/>
    <lineage>
        <taxon>Eukaryota</taxon>
        <taxon>Fungi</taxon>
        <taxon>Dikarya</taxon>
        <taxon>Ascomycota</taxon>
        <taxon>Pezizomycotina</taxon>
        <taxon>Eurotiomycetes</taxon>
        <taxon>Chaetothyriomycetidae</taxon>
        <taxon>Chaetothyriales</taxon>
        <taxon>Herpotrichiellaceae</taxon>
        <taxon>Exophiala</taxon>
    </lineage>
</organism>
<feature type="transmembrane region" description="Helical" evidence="6">
    <location>
        <begin position="559"/>
        <end position="579"/>
    </location>
</feature>
<dbReference type="AlphaFoldDB" id="A0A0D2D1C2"/>
<dbReference type="HOGENOM" id="CLU_006937_7_1_1"/>
<evidence type="ECO:0000256" key="3">
    <source>
        <dbReference type="ARBA" id="ARBA00022630"/>
    </source>
</evidence>
<sequence length="580" mass="65332">MEGTWKPQKGVSRYRDTQAAIVGAGISGEPSDHARNQLSNTDGFPTLGICMAIKLLEAGIKNIVIIEKSCGFGGTWRDNRYPGCRCDVPAHLYSFSFAPNPDWTRVYPDQIEILEYLNKVAADHDLFRYTTFAAVVRRAEWDESSNKWLIDVEHQSSKDSEFERSFTITTDFLISAVGQLNVPYTPKIPGIESFQGKVMHTARWAHDTNLEGLRVGIIGNGATAVQIIPEVAQQTAKLTLFQRSPNWVMPRDDEEYPALTRFRLKYIPMARSMYRVGLMKRGELFWESLTQKGTPMSEGLLQWCLGHMHSQLPGREDLWRKLTPEYAPGCKRILITNDFYPQLLRDNVDLETATIREINEHGVILADGRTIDLDCLVLATGFQTRDLLGSLSIQGVEKSQTLQTRWQQEGVRTLYGVAAEGAPNFGMLYGPNTNLAHNSIILMVEAQAKYIERLVSKVSSYRQAGRRLTVLPRPNRVREYNEYVQKQLSETSFADNKCQSWYKTADGTITNNWGGNVVDYQTMLSRLNWADYDLEGPGTDTFASKAIDIGRVVEEKSSMGAWSVMATVGAMLGLFALFFN</sequence>
<comment type="similarity">
    <text evidence="2">Belongs to the FAD-binding monooxygenase family.</text>
</comment>
<dbReference type="GO" id="GO:0004499">
    <property type="term" value="F:N,N-dimethylaniline monooxygenase activity"/>
    <property type="evidence" value="ECO:0007669"/>
    <property type="project" value="InterPro"/>
</dbReference>
<keyword evidence="6" id="KW-1133">Transmembrane helix</keyword>
<dbReference type="Proteomes" id="UP000053342">
    <property type="component" value="Unassembled WGS sequence"/>
</dbReference>
<dbReference type="Pfam" id="PF00743">
    <property type="entry name" value="FMO-like"/>
    <property type="match status" value="1"/>
</dbReference>
<dbReference type="InterPro" id="IPR020946">
    <property type="entry name" value="Flavin_mOase-like"/>
</dbReference>
<keyword evidence="4" id="KW-0274">FAD</keyword>
<name>A0A0D2D1C2_9EURO</name>
<evidence type="ECO:0000313" key="7">
    <source>
        <dbReference type="EMBL" id="KIW37098.1"/>
    </source>
</evidence>
<gene>
    <name evidence="7" type="ORF">PV06_10725</name>
</gene>
<dbReference type="SUPFAM" id="SSF51905">
    <property type="entry name" value="FAD/NAD(P)-binding domain"/>
    <property type="match status" value="1"/>
</dbReference>
<evidence type="ECO:0000313" key="8">
    <source>
        <dbReference type="Proteomes" id="UP000053342"/>
    </source>
</evidence>
<dbReference type="InterPro" id="IPR036188">
    <property type="entry name" value="FAD/NAD-bd_sf"/>
</dbReference>
<dbReference type="GO" id="GO:0050661">
    <property type="term" value="F:NADP binding"/>
    <property type="evidence" value="ECO:0007669"/>
    <property type="project" value="InterPro"/>
</dbReference>
<accession>A0A0D2D1C2</accession>
<dbReference type="EMBL" id="KN847346">
    <property type="protein sequence ID" value="KIW37098.1"/>
    <property type="molecule type" value="Genomic_DNA"/>
</dbReference>
<dbReference type="VEuPathDB" id="FungiDB:PV06_10725"/>
<dbReference type="PANTHER" id="PTHR42877:SF4">
    <property type="entry name" value="FAD_NAD(P)-BINDING DOMAIN-CONTAINING PROTEIN-RELATED"/>
    <property type="match status" value="1"/>
</dbReference>
<comment type="cofactor">
    <cofactor evidence="1">
        <name>FAD</name>
        <dbReference type="ChEBI" id="CHEBI:57692"/>
    </cofactor>
</comment>
<keyword evidence="5" id="KW-0560">Oxidoreductase</keyword>
<keyword evidence="6" id="KW-0472">Membrane</keyword>
<reference evidence="7 8" key="1">
    <citation type="submission" date="2015-01" db="EMBL/GenBank/DDBJ databases">
        <title>The Genome Sequence of Exophiala oligosperma CBS72588.</title>
        <authorList>
            <consortium name="The Broad Institute Genomics Platform"/>
            <person name="Cuomo C."/>
            <person name="de Hoog S."/>
            <person name="Gorbushina A."/>
            <person name="Stielow B."/>
            <person name="Teixiera M."/>
            <person name="Abouelleil A."/>
            <person name="Chapman S.B."/>
            <person name="Priest M."/>
            <person name="Young S.K."/>
            <person name="Wortman J."/>
            <person name="Nusbaum C."/>
            <person name="Birren B."/>
        </authorList>
    </citation>
    <scope>NUCLEOTIDE SEQUENCE [LARGE SCALE GENOMIC DNA]</scope>
    <source>
        <strain evidence="7 8">CBS 72588</strain>
    </source>
</reference>
<proteinExistence type="inferred from homology"/>
<evidence type="ECO:0008006" key="9">
    <source>
        <dbReference type="Google" id="ProtNLM"/>
    </source>
</evidence>
<dbReference type="InterPro" id="IPR051209">
    <property type="entry name" value="FAD-bind_Monooxygenase_sf"/>
</dbReference>
<evidence type="ECO:0000256" key="5">
    <source>
        <dbReference type="ARBA" id="ARBA00023002"/>
    </source>
</evidence>
<keyword evidence="3" id="KW-0285">Flavoprotein</keyword>
<dbReference type="GO" id="GO:0050660">
    <property type="term" value="F:flavin adenine dinucleotide binding"/>
    <property type="evidence" value="ECO:0007669"/>
    <property type="project" value="InterPro"/>
</dbReference>
<dbReference type="Gene3D" id="3.50.50.60">
    <property type="entry name" value="FAD/NAD(P)-binding domain"/>
    <property type="match status" value="2"/>
</dbReference>
<evidence type="ECO:0000256" key="6">
    <source>
        <dbReference type="SAM" id="Phobius"/>
    </source>
</evidence>
<dbReference type="GeneID" id="27362799"/>
<protein>
    <recommendedName>
        <fullName evidence="9">L-ornithine N(5)-oxygenase</fullName>
    </recommendedName>
</protein>
<evidence type="ECO:0000256" key="1">
    <source>
        <dbReference type="ARBA" id="ARBA00001974"/>
    </source>
</evidence>